<evidence type="ECO:0000313" key="6">
    <source>
        <dbReference type="EMBL" id="HIQ61946.1"/>
    </source>
</evidence>
<dbReference type="Gene3D" id="1.20.1270.90">
    <property type="entry name" value="AF1782-like"/>
    <property type="match status" value="1"/>
</dbReference>
<organism evidence="6 7">
    <name type="scientific">Candidatus Enterenecus faecium</name>
    <dbReference type="NCBI Taxonomy" id="2840780"/>
    <lineage>
        <taxon>Bacteria</taxon>
        <taxon>Bacillati</taxon>
        <taxon>Bacillota</taxon>
        <taxon>Clostridia</taxon>
        <taxon>Eubacteriales</taxon>
        <taxon>Candidatus Enterenecus</taxon>
    </lineage>
</organism>
<evidence type="ECO:0000256" key="3">
    <source>
        <dbReference type="SAM" id="Phobius"/>
    </source>
</evidence>
<dbReference type="SUPFAM" id="SSF158911">
    <property type="entry name" value="NEAT domain-like"/>
    <property type="match status" value="1"/>
</dbReference>
<dbReference type="SMART" id="SM00725">
    <property type="entry name" value="NEAT"/>
    <property type="match status" value="1"/>
</dbReference>
<evidence type="ECO:0000259" key="5">
    <source>
        <dbReference type="PROSITE" id="PS50978"/>
    </source>
</evidence>
<dbReference type="CDD" id="cd06920">
    <property type="entry name" value="NEAT"/>
    <property type="match status" value="1"/>
</dbReference>
<reference evidence="6" key="2">
    <citation type="journal article" date="2021" name="PeerJ">
        <title>Extensive microbial diversity within the chicken gut microbiome revealed by metagenomics and culture.</title>
        <authorList>
            <person name="Gilroy R."/>
            <person name="Ravi A."/>
            <person name="Getino M."/>
            <person name="Pursley I."/>
            <person name="Horton D.L."/>
            <person name="Alikhan N.F."/>
            <person name="Baker D."/>
            <person name="Gharbi K."/>
            <person name="Hall N."/>
            <person name="Watson M."/>
            <person name="Adriaenssens E.M."/>
            <person name="Foster-Nyarko E."/>
            <person name="Jarju S."/>
            <person name="Secka A."/>
            <person name="Antonio M."/>
            <person name="Oren A."/>
            <person name="Chaudhuri R.R."/>
            <person name="La Ragione R."/>
            <person name="Hildebrand F."/>
            <person name="Pallen M.J."/>
        </authorList>
    </citation>
    <scope>NUCLEOTIDE SEQUENCE</scope>
    <source>
        <strain evidence="6">ChiGjej2B2-12916</strain>
    </source>
</reference>
<reference evidence="6" key="1">
    <citation type="submission" date="2020-10" db="EMBL/GenBank/DDBJ databases">
        <authorList>
            <person name="Gilroy R."/>
        </authorList>
    </citation>
    <scope>NUCLEOTIDE SEQUENCE</scope>
    <source>
        <strain evidence="6">ChiGjej2B2-12916</strain>
    </source>
</reference>
<feature type="transmembrane region" description="Helical" evidence="3">
    <location>
        <begin position="839"/>
        <end position="858"/>
    </location>
</feature>
<dbReference type="Gene3D" id="1.20.1270.70">
    <property type="entry name" value="Designed single chain three-helix bundle"/>
    <property type="match status" value="1"/>
</dbReference>
<dbReference type="GO" id="GO:0030313">
    <property type="term" value="C:cell envelope"/>
    <property type="evidence" value="ECO:0007669"/>
    <property type="project" value="UniProtKB-SubCell"/>
</dbReference>
<gene>
    <name evidence="6" type="ORF">IAD31_10215</name>
</gene>
<keyword evidence="3" id="KW-1133">Transmembrane helix</keyword>
<dbReference type="Proteomes" id="UP000886879">
    <property type="component" value="Unassembled WGS sequence"/>
</dbReference>
<feature type="domain" description="NEAT" evidence="5">
    <location>
        <begin position="508"/>
        <end position="673"/>
    </location>
</feature>
<feature type="signal peptide" evidence="4">
    <location>
        <begin position="1"/>
        <end position="31"/>
    </location>
</feature>
<keyword evidence="2 4" id="KW-0732">Signal</keyword>
<evidence type="ECO:0000256" key="2">
    <source>
        <dbReference type="ARBA" id="ARBA00022729"/>
    </source>
</evidence>
<evidence type="ECO:0000313" key="7">
    <source>
        <dbReference type="Proteomes" id="UP000886879"/>
    </source>
</evidence>
<dbReference type="PROSITE" id="PS50978">
    <property type="entry name" value="NEAT"/>
    <property type="match status" value="1"/>
</dbReference>
<name>A0A9D0YTG4_9FIRM</name>
<dbReference type="AlphaFoldDB" id="A0A9D0YTG4"/>
<comment type="subcellular location">
    <subcellularLocation>
        <location evidence="1">Cell envelope</location>
    </subcellularLocation>
</comment>
<dbReference type="Pfam" id="PF07554">
    <property type="entry name" value="FIVAR"/>
    <property type="match status" value="2"/>
</dbReference>
<feature type="chain" id="PRO_5038450431" evidence="4">
    <location>
        <begin position="32"/>
        <end position="863"/>
    </location>
</feature>
<keyword evidence="3" id="KW-0812">Transmembrane</keyword>
<dbReference type="Pfam" id="PF05031">
    <property type="entry name" value="NEAT"/>
    <property type="match status" value="1"/>
</dbReference>
<protein>
    <submittedName>
        <fullName evidence="6">NEAT domain-containing protein</fullName>
    </submittedName>
</protein>
<accession>A0A9D0YTG4</accession>
<dbReference type="InterPro" id="IPR037250">
    <property type="entry name" value="NEAT_dom_sf"/>
</dbReference>
<proteinExistence type="predicted"/>
<evidence type="ECO:0000256" key="1">
    <source>
        <dbReference type="ARBA" id="ARBA00004196"/>
    </source>
</evidence>
<comment type="caution">
    <text evidence="6">The sequence shown here is derived from an EMBL/GenBank/DDBJ whole genome shotgun (WGS) entry which is preliminary data.</text>
</comment>
<evidence type="ECO:0000256" key="4">
    <source>
        <dbReference type="SAM" id="SignalP"/>
    </source>
</evidence>
<keyword evidence="3" id="KW-0472">Membrane</keyword>
<sequence length="863" mass="94884">MWIGKRMAKQGTSAVLAAAMVASLGSNYGFADTVHEITYPEGSRVVQRLDAPVEDGVYTASLNLMNANSSGQYSMGNAALRGSESFLQKHPDDTLYQALLVVEQGTATAIVEFMPMGYIGQYGFMMELESVQAEVLTKYGYPDDNFCTYTSAELLTQHRTQDGSVVYDAYNNPESEMVYDGSNPDTMTRPAGFGHDEPRLSDIDNLPYQHMMALDVTPVVVANQSGEFDIPQTSSEFTVNNAAYVHVFVPIMFSISPTSGDQYARLQVDWSSLTEVENAQENVSYQLWKAKNISKGNYTESSYQALQETIEDVSGKLTNIWPDSTLEMSGAGFQAVPVLNQKEFTVQEQQDMASAIAAAISELEEKGDKTSLRALIEKADVCQESQYTPETWEPFQVALAAAKQVERDDNAGVSEVTRAVSELGNALEALVKRANTDELKTILEQASVLKNEGYTQATWSALQQAIDHAQRVLDNANATQSEVDAQVQALQTAMDNLRKEGELDRHTLEDGVYSVYGEMFKTNQTDYSMSNDAIHHTLKLTVEDGKYYLTMDFQGLSYLNKYGYLAELAYYENGYQYGAYGDLQGTVVPATVLSTQKNPDGTDIVDEFNQAGGIYAGKLYPDQIKFPLVSDALEDEQGFVPLQVFVPVMEDISAGSGTQDVLLKLDWSTLKKTTEDDPNFQPEEPVEQSPAVNVTDTTTGIKVEADKGVFPEGVQQVVTQIISGEVYEKAAELLADVGKKFRLFEIHFELNGVEVQPNGVVTVYYPIPEGYDADKVVLYRINEDGTKTLVKGTVENGYYKVLTKTFSTYALVEQGSTITDAENSANVNGNPDTGDRANIAPFVVLTLSCVGLMGILLARKKEQ</sequence>
<dbReference type="InterPro" id="IPR006635">
    <property type="entry name" value="NEAT_dom"/>
</dbReference>
<dbReference type="EMBL" id="DVFO01000107">
    <property type="protein sequence ID" value="HIQ61946.1"/>
    <property type="molecule type" value="Genomic_DNA"/>
</dbReference>
<dbReference type="Gene3D" id="2.60.40.1850">
    <property type="match status" value="1"/>
</dbReference>